<sequence>MVLSSHLLAEVQEICDRVGVINAGRLLSESTVAQLRGGTSLRVRASPVETALAVAQRIAGDHGVRRVVEKRGDVDALVLDLPPSSAPEVARVLVAEGAQIHEISPLERSLEEVSEMTADRGFSTPVDKAVDISGAGPVRVSRRPQPVKKPVDKELQE</sequence>
<evidence type="ECO:0000313" key="5">
    <source>
        <dbReference type="Proteomes" id="UP001197247"/>
    </source>
</evidence>
<keyword evidence="5" id="KW-1185">Reference proteome</keyword>
<evidence type="ECO:0000256" key="1">
    <source>
        <dbReference type="ARBA" id="ARBA00005417"/>
    </source>
</evidence>
<dbReference type="PANTHER" id="PTHR43335">
    <property type="entry name" value="ABC TRANSPORTER, ATP-BINDING PROTEIN"/>
    <property type="match status" value="1"/>
</dbReference>
<evidence type="ECO:0000313" key="4">
    <source>
        <dbReference type="EMBL" id="MBT0772565.1"/>
    </source>
</evidence>
<dbReference type="Proteomes" id="UP001197247">
    <property type="component" value="Unassembled WGS sequence"/>
</dbReference>
<evidence type="ECO:0000256" key="3">
    <source>
        <dbReference type="SAM" id="MobiDB-lite"/>
    </source>
</evidence>
<comment type="caution">
    <text evidence="4">The sequence shown here is derived from an EMBL/GenBank/DDBJ whole genome shotgun (WGS) entry which is preliminary data.</text>
</comment>
<dbReference type="PANTHER" id="PTHR43335:SF11">
    <property type="entry name" value="ABC TRANSPORTER RELATED"/>
    <property type="match status" value="1"/>
</dbReference>
<gene>
    <name evidence="4" type="ORF">KIH74_26715</name>
</gene>
<comment type="similarity">
    <text evidence="1">Belongs to the ABC transporter superfamily.</text>
</comment>
<dbReference type="RefSeq" id="WP_214159110.1">
    <property type="nucleotide sequence ID" value="NZ_JAHBAY010000013.1"/>
</dbReference>
<accession>A0ABS5TN91</accession>
<organism evidence="4 5">
    <name type="scientific">Kineosporia corallincola</name>
    <dbReference type="NCBI Taxonomy" id="2835133"/>
    <lineage>
        <taxon>Bacteria</taxon>
        <taxon>Bacillati</taxon>
        <taxon>Actinomycetota</taxon>
        <taxon>Actinomycetes</taxon>
        <taxon>Kineosporiales</taxon>
        <taxon>Kineosporiaceae</taxon>
        <taxon>Kineosporia</taxon>
    </lineage>
</organism>
<evidence type="ECO:0008006" key="6">
    <source>
        <dbReference type="Google" id="ProtNLM"/>
    </source>
</evidence>
<dbReference type="EMBL" id="JAHBAY010000013">
    <property type="protein sequence ID" value="MBT0772565.1"/>
    <property type="molecule type" value="Genomic_DNA"/>
</dbReference>
<proteinExistence type="inferred from homology"/>
<keyword evidence="2" id="KW-0813">Transport</keyword>
<name>A0ABS5TN91_9ACTN</name>
<evidence type="ECO:0000256" key="2">
    <source>
        <dbReference type="ARBA" id="ARBA00022448"/>
    </source>
</evidence>
<feature type="region of interest" description="Disordered" evidence="3">
    <location>
        <begin position="114"/>
        <end position="157"/>
    </location>
</feature>
<protein>
    <recommendedName>
        <fullName evidence="6">ABC-2 type transport system ATP-binding protein</fullName>
    </recommendedName>
</protein>
<reference evidence="4 5" key="1">
    <citation type="submission" date="2021-05" db="EMBL/GenBank/DDBJ databases">
        <title>Kineosporia and Streptomyces sp. nov. two new marine actinobacteria isolated from Coral.</title>
        <authorList>
            <person name="Buangrab K."/>
            <person name="Sutthacheep M."/>
            <person name="Yeemin T."/>
            <person name="Harunari E."/>
            <person name="Igarashi Y."/>
            <person name="Kanchanasin P."/>
            <person name="Tanasupawat S."/>
            <person name="Phongsopitanun W."/>
        </authorList>
    </citation>
    <scope>NUCLEOTIDE SEQUENCE [LARGE SCALE GENOMIC DNA]</scope>
    <source>
        <strain evidence="4 5">J2-2</strain>
    </source>
</reference>